<sequence length="144" mass="15950">MRARSNSFNALSDATQATTIIAHYPSIPQTIVFQHWSRFEVQLKNGPSMLNADIDDKYADLIFETIAKEMASMSRFEVQLKNGPSILNAHIDDKYADLNFEIIAKEMAPMYNVAACLPIEQQSHHSPMDTNASSAATGEISATN</sequence>
<name>A0ABD2XWT3_9GENT</name>
<organism evidence="2 3">
    <name type="scientific">Cinchona calisaya</name>
    <dbReference type="NCBI Taxonomy" id="153742"/>
    <lineage>
        <taxon>Eukaryota</taxon>
        <taxon>Viridiplantae</taxon>
        <taxon>Streptophyta</taxon>
        <taxon>Embryophyta</taxon>
        <taxon>Tracheophyta</taxon>
        <taxon>Spermatophyta</taxon>
        <taxon>Magnoliopsida</taxon>
        <taxon>eudicotyledons</taxon>
        <taxon>Gunneridae</taxon>
        <taxon>Pentapetalae</taxon>
        <taxon>asterids</taxon>
        <taxon>lamiids</taxon>
        <taxon>Gentianales</taxon>
        <taxon>Rubiaceae</taxon>
        <taxon>Cinchonoideae</taxon>
        <taxon>Cinchoneae</taxon>
        <taxon>Cinchona</taxon>
    </lineage>
</organism>
<evidence type="ECO:0000313" key="3">
    <source>
        <dbReference type="Proteomes" id="UP001630127"/>
    </source>
</evidence>
<proteinExistence type="predicted"/>
<evidence type="ECO:0000256" key="1">
    <source>
        <dbReference type="SAM" id="MobiDB-lite"/>
    </source>
</evidence>
<gene>
    <name evidence="2" type="ORF">ACH5RR_040712</name>
</gene>
<dbReference type="Proteomes" id="UP001630127">
    <property type="component" value="Unassembled WGS sequence"/>
</dbReference>
<comment type="caution">
    <text evidence="2">The sequence shown here is derived from an EMBL/GenBank/DDBJ whole genome shotgun (WGS) entry which is preliminary data.</text>
</comment>
<dbReference type="EMBL" id="JBJUIK010000017">
    <property type="protein sequence ID" value="KAL3497980.1"/>
    <property type="molecule type" value="Genomic_DNA"/>
</dbReference>
<accession>A0ABD2XWT3</accession>
<feature type="compositionally biased region" description="Polar residues" evidence="1">
    <location>
        <begin position="128"/>
        <end position="144"/>
    </location>
</feature>
<evidence type="ECO:0000313" key="2">
    <source>
        <dbReference type="EMBL" id="KAL3497980.1"/>
    </source>
</evidence>
<keyword evidence="3" id="KW-1185">Reference proteome</keyword>
<protein>
    <submittedName>
        <fullName evidence="2">Uncharacterized protein</fullName>
    </submittedName>
</protein>
<feature type="region of interest" description="Disordered" evidence="1">
    <location>
        <begin position="124"/>
        <end position="144"/>
    </location>
</feature>
<dbReference type="AlphaFoldDB" id="A0ABD2XWT3"/>
<reference evidence="2 3" key="1">
    <citation type="submission" date="2024-11" db="EMBL/GenBank/DDBJ databases">
        <title>A near-complete genome assembly of Cinchona calisaya.</title>
        <authorList>
            <person name="Lian D.C."/>
            <person name="Zhao X.W."/>
            <person name="Wei L."/>
        </authorList>
    </citation>
    <scope>NUCLEOTIDE SEQUENCE [LARGE SCALE GENOMIC DNA]</scope>
    <source>
        <tissue evidence="2">Nenye</tissue>
    </source>
</reference>